<evidence type="ECO:0000313" key="3">
    <source>
        <dbReference type="EMBL" id="KAG7292487.1"/>
    </source>
</evidence>
<reference evidence="3" key="1">
    <citation type="submission" date="2023-02" db="EMBL/GenBank/DDBJ databases">
        <authorList>
            <person name="Palmer J.M."/>
        </authorList>
    </citation>
    <scope>NUCLEOTIDE SEQUENCE</scope>
    <source>
        <strain evidence="3">FW57</strain>
    </source>
</reference>
<keyword evidence="4" id="KW-1185">Reference proteome</keyword>
<comment type="caution">
    <text evidence="3">The sequence shown here is derived from an EMBL/GenBank/DDBJ whole genome shotgun (WGS) entry which is preliminary data.</text>
</comment>
<feature type="region of interest" description="Disordered" evidence="1">
    <location>
        <begin position="114"/>
        <end position="133"/>
    </location>
</feature>
<protein>
    <submittedName>
        <fullName evidence="3">Uncharacterized protein</fullName>
    </submittedName>
</protein>
<dbReference type="EMBL" id="JAHCVI010000001">
    <property type="protein sequence ID" value="KAG7292487.1"/>
    <property type="molecule type" value="Genomic_DNA"/>
</dbReference>
<feature type="chain" id="PRO_5042037059" evidence="2">
    <location>
        <begin position="21"/>
        <end position="194"/>
    </location>
</feature>
<accession>A0AAD4I1U5</accession>
<evidence type="ECO:0000256" key="1">
    <source>
        <dbReference type="SAM" id="MobiDB-lite"/>
    </source>
</evidence>
<gene>
    <name evidence="3" type="ORF">NEMBOFW57_002522</name>
</gene>
<evidence type="ECO:0000256" key="2">
    <source>
        <dbReference type="SAM" id="SignalP"/>
    </source>
</evidence>
<name>A0AAD4I1U5_9PEZI</name>
<keyword evidence="2" id="KW-0732">Signal</keyword>
<proteinExistence type="predicted"/>
<dbReference type="Proteomes" id="UP001197093">
    <property type="component" value="Unassembled WGS sequence"/>
</dbReference>
<sequence length="194" mass="20894">MPCLKRLLSSLIIFRVSVLAAPAPVDETGLLPLLLPEAAKEITASLESVRPANAQSAINNGDVLDDIERLLNIIGDHVDKICGLYNDKIQNGDHCTHPAIASLPTPDPVLFEPTPDEQDGHTALEADDANANPNDAGLPEFLSGANETMFTNITCKGISVCNPVTVFNEKGARRMKWSKIEKAMRQKAGKKTKA</sequence>
<dbReference type="AlphaFoldDB" id="A0AAD4I1U5"/>
<organism evidence="3 4">
    <name type="scientific">Staphylotrichum longicolle</name>
    <dbReference type="NCBI Taxonomy" id="669026"/>
    <lineage>
        <taxon>Eukaryota</taxon>
        <taxon>Fungi</taxon>
        <taxon>Dikarya</taxon>
        <taxon>Ascomycota</taxon>
        <taxon>Pezizomycotina</taxon>
        <taxon>Sordariomycetes</taxon>
        <taxon>Sordariomycetidae</taxon>
        <taxon>Sordariales</taxon>
        <taxon>Chaetomiaceae</taxon>
        <taxon>Staphylotrichum</taxon>
    </lineage>
</organism>
<evidence type="ECO:0000313" key="4">
    <source>
        <dbReference type="Proteomes" id="UP001197093"/>
    </source>
</evidence>
<feature type="signal peptide" evidence="2">
    <location>
        <begin position="1"/>
        <end position="20"/>
    </location>
</feature>